<reference evidence="1 2" key="1">
    <citation type="submission" date="2021-01" db="EMBL/GenBank/DDBJ databases">
        <title>Belnapia mucosa sp. nov. and Belnapia arida sp. nov., isolated from the Tabernas Desert (Almeria, Spain).</title>
        <authorList>
            <person name="Molina-Menor E."/>
            <person name="Vidal-Verdu A."/>
            <person name="Calonge A."/>
            <person name="Satari L."/>
            <person name="Pereto J."/>
            <person name="Porcar M."/>
        </authorList>
    </citation>
    <scope>NUCLEOTIDE SEQUENCE [LARGE SCALE GENOMIC DNA]</scope>
    <source>
        <strain evidence="1 2">T18</strain>
    </source>
</reference>
<sequence length="48" mass="5285">MMKVLAQAQKAVVSDDPPQVYGLEVRFSLEGDADVVWDIRTSPEKPAP</sequence>
<keyword evidence="2" id="KW-1185">Reference proteome</keyword>
<evidence type="ECO:0000313" key="2">
    <source>
        <dbReference type="Proteomes" id="UP000660885"/>
    </source>
</evidence>
<dbReference type="RefSeq" id="WP_202834867.1">
    <property type="nucleotide sequence ID" value="NZ_JAETWB010000032.1"/>
</dbReference>
<dbReference type="EMBL" id="JAETWB010000032">
    <property type="protein sequence ID" value="MBL6081650.1"/>
    <property type="molecule type" value="Genomic_DNA"/>
</dbReference>
<evidence type="ECO:0000313" key="1">
    <source>
        <dbReference type="EMBL" id="MBL6081650.1"/>
    </source>
</evidence>
<proteinExistence type="predicted"/>
<dbReference type="Proteomes" id="UP000660885">
    <property type="component" value="Unassembled WGS sequence"/>
</dbReference>
<accession>A0ABS1UAE1</accession>
<protein>
    <submittedName>
        <fullName evidence="1">Uncharacterized protein</fullName>
    </submittedName>
</protein>
<gene>
    <name evidence="1" type="ORF">JMJ56_27035</name>
</gene>
<comment type="caution">
    <text evidence="1">The sequence shown here is derived from an EMBL/GenBank/DDBJ whole genome shotgun (WGS) entry which is preliminary data.</text>
</comment>
<organism evidence="1 2">
    <name type="scientific">Belnapia arida</name>
    <dbReference type="NCBI Taxonomy" id="2804533"/>
    <lineage>
        <taxon>Bacteria</taxon>
        <taxon>Pseudomonadati</taxon>
        <taxon>Pseudomonadota</taxon>
        <taxon>Alphaproteobacteria</taxon>
        <taxon>Acetobacterales</taxon>
        <taxon>Roseomonadaceae</taxon>
        <taxon>Belnapia</taxon>
    </lineage>
</organism>
<name>A0ABS1UAE1_9PROT</name>